<comment type="caution">
    <text evidence="2">The sequence shown here is derived from an EMBL/GenBank/DDBJ whole genome shotgun (WGS) entry which is preliminary data.</text>
</comment>
<keyword evidence="3" id="KW-1185">Reference proteome</keyword>
<dbReference type="Proteomes" id="UP000198211">
    <property type="component" value="Unassembled WGS sequence"/>
</dbReference>
<protein>
    <recommendedName>
        <fullName evidence="1">MULE transposase domain-containing protein</fullName>
    </recommendedName>
</protein>
<accession>A0A225V5I6</accession>
<evidence type="ECO:0000259" key="1">
    <source>
        <dbReference type="Pfam" id="PF10551"/>
    </source>
</evidence>
<dbReference type="InterPro" id="IPR018289">
    <property type="entry name" value="MULE_transposase_dom"/>
</dbReference>
<name>A0A225V5I6_9STRA</name>
<gene>
    <name evidence="2" type="ORF">PHMEG_00029307</name>
</gene>
<dbReference type="AlphaFoldDB" id="A0A225V5I6"/>
<feature type="domain" description="MULE transposase" evidence="1">
    <location>
        <begin position="186"/>
        <end position="248"/>
    </location>
</feature>
<proteinExistence type="predicted"/>
<evidence type="ECO:0000313" key="2">
    <source>
        <dbReference type="EMBL" id="OWY99659.1"/>
    </source>
</evidence>
<dbReference type="STRING" id="4795.A0A225V5I6"/>
<evidence type="ECO:0000313" key="3">
    <source>
        <dbReference type="Proteomes" id="UP000198211"/>
    </source>
</evidence>
<reference evidence="3" key="1">
    <citation type="submission" date="2017-03" db="EMBL/GenBank/DDBJ databases">
        <title>Phytopthora megakarya and P. palmivora, two closely related causual agents of cacao black pod achieved similar genome size and gene model numbers by different mechanisms.</title>
        <authorList>
            <person name="Ali S."/>
            <person name="Shao J."/>
            <person name="Larry D.J."/>
            <person name="Kronmiller B."/>
            <person name="Shen D."/>
            <person name="Strem M.D."/>
            <person name="Melnick R.L."/>
            <person name="Guiltinan M.J."/>
            <person name="Tyler B.M."/>
            <person name="Meinhardt L.W."/>
            <person name="Bailey B.A."/>
        </authorList>
    </citation>
    <scope>NUCLEOTIDE SEQUENCE [LARGE SCALE GENOMIC DNA]</scope>
    <source>
        <strain evidence="3">zdho120</strain>
    </source>
</reference>
<dbReference type="Pfam" id="PF10551">
    <property type="entry name" value="MULE"/>
    <property type="match status" value="1"/>
</dbReference>
<dbReference type="OrthoDB" id="128837at2759"/>
<organism evidence="2 3">
    <name type="scientific">Phytophthora megakarya</name>
    <dbReference type="NCBI Taxonomy" id="4795"/>
    <lineage>
        <taxon>Eukaryota</taxon>
        <taxon>Sar</taxon>
        <taxon>Stramenopiles</taxon>
        <taxon>Oomycota</taxon>
        <taxon>Peronosporomycetes</taxon>
        <taxon>Peronosporales</taxon>
        <taxon>Peronosporaceae</taxon>
        <taxon>Phytophthora</taxon>
    </lineage>
</organism>
<sequence>MRTVYTECASSRCKASRVTCSCRYKIVTCDESYAAAIFVEGIHTMLDSSIKSPCKPHLSNEMKQFVDAKLCEDSTIYPFVLFSFICEKVKDAVFRGPEPTQEQVQSYIKRWKQKNRDDSIQPVIDFCRSFMYDTPTNQFRDSGDLLIFCDVEDDPDNEGCYFPVIVYSKTIYESSVTRQQQLYSMLTRRSEDIAWCFRFIKRVLRERYATHFTPTFVMTDADDAQYNASADEFPSSTVLMCWFHVSNNIKEKTRKLPRITREMIFRDFNSLHFTLSITEYRLKKDRILNSWNSYYPDFPWFKKVAQGLVSQWIQCKDSLTDNIAESRFSRWQMFYSPPGYAVTNNPVEQYHKTLKIVNNSARATPIELLHRLDRCRIAFESRHIKFIKIPQVSARLRALYNRLDKKGAIKARKMPLVGDLQLSTVILSFMILSPLCRLNLPTHFECYGMGCLVKDGSSIPSLELASVASISSLACGYM</sequence>
<dbReference type="EMBL" id="NBNE01008276">
    <property type="protein sequence ID" value="OWY99659.1"/>
    <property type="molecule type" value="Genomic_DNA"/>
</dbReference>